<dbReference type="PROSITE" id="PS52015">
    <property type="entry name" value="TONB_CTD"/>
    <property type="match status" value="1"/>
</dbReference>
<dbReference type="GO" id="GO:0031992">
    <property type="term" value="F:energy transducer activity"/>
    <property type="evidence" value="ECO:0007669"/>
    <property type="project" value="TreeGrafter"/>
</dbReference>
<dbReference type="SUPFAM" id="SSF49464">
    <property type="entry name" value="Carboxypeptidase regulatory domain-like"/>
    <property type="match status" value="1"/>
</dbReference>
<evidence type="ECO:0000256" key="9">
    <source>
        <dbReference type="ARBA" id="ARBA00023136"/>
    </source>
</evidence>
<proteinExistence type="inferred from homology"/>
<dbReference type="PANTHER" id="PTHR33446:SF2">
    <property type="entry name" value="PROTEIN TONB"/>
    <property type="match status" value="1"/>
</dbReference>
<evidence type="ECO:0000313" key="13">
    <source>
        <dbReference type="EMBL" id="REA56363.1"/>
    </source>
</evidence>
<dbReference type="InterPro" id="IPR006260">
    <property type="entry name" value="TonB/TolA_C"/>
</dbReference>
<organism evidence="13 14">
    <name type="scientific">Dyadobacter luteus</name>
    <dbReference type="NCBI Taxonomy" id="2259619"/>
    <lineage>
        <taxon>Bacteria</taxon>
        <taxon>Pseudomonadati</taxon>
        <taxon>Bacteroidota</taxon>
        <taxon>Cytophagia</taxon>
        <taxon>Cytophagales</taxon>
        <taxon>Spirosomataceae</taxon>
        <taxon>Dyadobacter</taxon>
    </lineage>
</organism>
<dbReference type="Pfam" id="PF03544">
    <property type="entry name" value="TonB_C"/>
    <property type="match status" value="1"/>
</dbReference>
<dbReference type="GO" id="GO:0098797">
    <property type="term" value="C:plasma membrane protein complex"/>
    <property type="evidence" value="ECO:0007669"/>
    <property type="project" value="TreeGrafter"/>
</dbReference>
<keyword evidence="9 10" id="KW-0472">Membrane</keyword>
<keyword evidence="4" id="KW-1003">Cell membrane</keyword>
<dbReference type="Pfam" id="PF13715">
    <property type="entry name" value="CarbopepD_reg_2"/>
    <property type="match status" value="1"/>
</dbReference>
<keyword evidence="14" id="KW-1185">Reference proteome</keyword>
<evidence type="ECO:0000256" key="4">
    <source>
        <dbReference type="ARBA" id="ARBA00022475"/>
    </source>
</evidence>
<keyword evidence="3 10" id="KW-0813">Transport</keyword>
<feature type="domain" description="TonB C-terminal" evidence="12">
    <location>
        <begin position="420"/>
        <end position="516"/>
    </location>
</feature>
<keyword evidence="8 11" id="KW-1133">Transmembrane helix</keyword>
<dbReference type="EMBL" id="QNUL01000040">
    <property type="protein sequence ID" value="REA56363.1"/>
    <property type="molecule type" value="Genomic_DNA"/>
</dbReference>
<dbReference type="GO" id="GO:0009279">
    <property type="term" value="C:cell outer membrane"/>
    <property type="evidence" value="ECO:0007669"/>
    <property type="project" value="UniProtKB-SubCell"/>
</dbReference>
<dbReference type="InterPro" id="IPR008969">
    <property type="entry name" value="CarboxyPept-like_regulatory"/>
</dbReference>
<gene>
    <name evidence="13" type="ORF">DSL64_27090</name>
</gene>
<feature type="transmembrane region" description="Helical" evidence="11">
    <location>
        <begin position="6"/>
        <end position="24"/>
    </location>
</feature>
<reference evidence="13 14" key="1">
    <citation type="submission" date="2018-07" db="EMBL/GenBank/DDBJ databases">
        <title>Dyadobacter roseus sp. nov., isolated from rose rhizosphere soil.</title>
        <authorList>
            <person name="Chen L."/>
        </authorList>
    </citation>
    <scope>NUCLEOTIDE SEQUENCE [LARGE SCALE GENOMIC DNA]</scope>
    <source>
        <strain evidence="13 14">RS19</strain>
    </source>
</reference>
<comment type="caution">
    <text evidence="13">The sequence shown here is derived from an EMBL/GenBank/DDBJ whole genome shotgun (WGS) entry which is preliminary data.</text>
</comment>
<dbReference type="InterPro" id="IPR037066">
    <property type="entry name" value="Plug_dom_sf"/>
</dbReference>
<dbReference type="Gene3D" id="3.30.1150.10">
    <property type="match status" value="1"/>
</dbReference>
<evidence type="ECO:0000256" key="8">
    <source>
        <dbReference type="ARBA" id="ARBA00022989"/>
    </source>
</evidence>
<dbReference type="InterPro" id="IPR051045">
    <property type="entry name" value="TonB-dependent_transducer"/>
</dbReference>
<evidence type="ECO:0000256" key="11">
    <source>
        <dbReference type="SAM" id="Phobius"/>
    </source>
</evidence>
<dbReference type="PROSITE" id="PS52016">
    <property type="entry name" value="TONB_DEPENDENT_REC_3"/>
    <property type="match status" value="1"/>
</dbReference>
<dbReference type="Gene3D" id="2.60.40.1120">
    <property type="entry name" value="Carboxypeptidase-like, regulatory domain"/>
    <property type="match status" value="1"/>
</dbReference>
<evidence type="ECO:0000259" key="12">
    <source>
        <dbReference type="PROSITE" id="PS52015"/>
    </source>
</evidence>
<dbReference type="GO" id="GO:0015031">
    <property type="term" value="P:protein transport"/>
    <property type="evidence" value="ECO:0007669"/>
    <property type="project" value="UniProtKB-KW"/>
</dbReference>
<name>A0A3D8Y337_9BACT</name>
<keyword evidence="7" id="KW-0653">Protein transport</keyword>
<dbReference type="InterPro" id="IPR008756">
    <property type="entry name" value="Peptidase_M56"/>
</dbReference>
<comment type="similarity">
    <text evidence="2">Belongs to the TonB family.</text>
</comment>
<dbReference type="InterPro" id="IPR037682">
    <property type="entry name" value="TonB_C"/>
</dbReference>
<feature type="transmembrane region" description="Helical" evidence="11">
    <location>
        <begin position="36"/>
        <end position="53"/>
    </location>
</feature>
<feature type="transmembrane region" description="Helical" evidence="11">
    <location>
        <begin position="258"/>
        <end position="278"/>
    </location>
</feature>
<dbReference type="Gene3D" id="2.170.130.10">
    <property type="entry name" value="TonB-dependent receptor, plug domain"/>
    <property type="match status" value="1"/>
</dbReference>
<dbReference type="NCBIfam" id="TIGR01352">
    <property type="entry name" value="tonB_Cterm"/>
    <property type="match status" value="1"/>
</dbReference>
<protein>
    <recommendedName>
        <fullName evidence="12">TonB C-terminal domain-containing protein</fullName>
    </recommendedName>
</protein>
<accession>A0A3D8Y337</accession>
<dbReference type="Proteomes" id="UP000256373">
    <property type="component" value="Unassembled WGS sequence"/>
</dbReference>
<keyword evidence="5" id="KW-0997">Cell inner membrane</keyword>
<dbReference type="RefSeq" id="WP_115834097.1">
    <property type="nucleotide sequence ID" value="NZ_QNUL01000040.1"/>
</dbReference>
<keyword evidence="6 10" id="KW-0812">Transmembrane</keyword>
<evidence type="ECO:0000256" key="10">
    <source>
        <dbReference type="PROSITE-ProRule" id="PRU01360"/>
    </source>
</evidence>
<feature type="transmembrane region" description="Helical" evidence="11">
    <location>
        <begin position="83"/>
        <end position="103"/>
    </location>
</feature>
<dbReference type="InterPro" id="IPR023997">
    <property type="entry name" value="TonB-dep_OMP_SusC/RagA_CS"/>
</dbReference>
<dbReference type="AlphaFoldDB" id="A0A3D8Y337"/>
<dbReference type="InterPro" id="IPR012910">
    <property type="entry name" value="Plug_dom"/>
</dbReference>
<comment type="subcellular location">
    <subcellularLocation>
        <location evidence="1">Cell inner membrane</location>
        <topology evidence="1">Single-pass membrane protein</topology>
        <orientation evidence="1">Periplasmic side</orientation>
    </subcellularLocation>
    <subcellularLocation>
        <location evidence="10">Cell outer membrane</location>
        <topology evidence="10">Multi-pass membrane protein</topology>
    </subcellularLocation>
</comment>
<dbReference type="PANTHER" id="PTHR33446">
    <property type="entry name" value="PROTEIN TONB-RELATED"/>
    <property type="match status" value="1"/>
</dbReference>
<dbReference type="OrthoDB" id="1522859at2"/>
<comment type="similarity">
    <text evidence="10">Belongs to the TonB-dependent receptor family.</text>
</comment>
<evidence type="ECO:0000256" key="7">
    <source>
        <dbReference type="ARBA" id="ARBA00022927"/>
    </source>
</evidence>
<dbReference type="SUPFAM" id="SSF56935">
    <property type="entry name" value="Porins"/>
    <property type="match status" value="1"/>
</dbReference>
<dbReference type="Pfam" id="PF07715">
    <property type="entry name" value="Plug"/>
    <property type="match status" value="1"/>
</dbReference>
<keyword evidence="10" id="KW-1134">Transmembrane beta strand</keyword>
<dbReference type="Pfam" id="PF05569">
    <property type="entry name" value="Peptidase_M56"/>
    <property type="match status" value="1"/>
</dbReference>
<evidence type="ECO:0000256" key="5">
    <source>
        <dbReference type="ARBA" id="ARBA00022519"/>
    </source>
</evidence>
<dbReference type="GO" id="GO:0055085">
    <property type="term" value="P:transmembrane transport"/>
    <property type="evidence" value="ECO:0007669"/>
    <property type="project" value="InterPro"/>
</dbReference>
<keyword evidence="10" id="KW-0998">Cell outer membrane</keyword>
<evidence type="ECO:0000256" key="1">
    <source>
        <dbReference type="ARBA" id="ARBA00004383"/>
    </source>
</evidence>
<dbReference type="SUPFAM" id="SSF74653">
    <property type="entry name" value="TolA/TonB C-terminal domain"/>
    <property type="match status" value="1"/>
</dbReference>
<evidence type="ECO:0000256" key="2">
    <source>
        <dbReference type="ARBA" id="ARBA00006555"/>
    </source>
</evidence>
<evidence type="ECO:0000256" key="6">
    <source>
        <dbReference type="ARBA" id="ARBA00022692"/>
    </source>
</evidence>
<dbReference type="NCBIfam" id="TIGR04057">
    <property type="entry name" value="SusC_RagA_signa"/>
    <property type="match status" value="1"/>
</dbReference>
<sequence length="619" mass="69241">MEMLLYIGKVSLFWILFYACYQLFLSKQTFFVWNRAYLLGSLLASFLLPLVVYPESAPEMPVMYTVSAATYSVSSYQPEEVSVFTWLNAFIFFYLLAVGRRALVFFNNIRQLYQYIKVGEIIELEDCKVVLIDSNEIGSFSFLKWIVVNRNDYELHFDAILRHEMVHTAQRHSYDILFVEILSMIFWFNPVLKGYKHSLQEVHEYLADEAAPNREVYAKFLLAYSLNAPIAALTNHFFKPSQLKGRIQMIYKSRSSKWLRSSYLLAFTFISAVALLIAGCERIKKNFSETSSGLPGQEMDSTKTIKVEGWVVNQKDKLAIPGASILVEGLQRGTSTDADGHFEIEAPAYGSLIASFDGFHTQTIELKGMANQGIALVPVSEDISDPSQSATNADVKVQTLENPVGGKVFMAVEQQPTFPGGVKAMFQFLGDNIKYPKAASDANVSGRVFISFIVDASGTISDVTVLKGIGFGCDEEAVRVVSKFPKWTPGMQDGKTVSVKYNLPIMFQLEEDKKSAKATHVISDQSITHRDKGKDTNAIYFQKDASKTKVRIRGRKNFNPDVQPLVVVDGVILEEKNALDKLDPNKIQSISVLKDQSATAIYGKKGANGVILVTSKEVR</sequence>
<evidence type="ECO:0000256" key="3">
    <source>
        <dbReference type="ARBA" id="ARBA00022448"/>
    </source>
</evidence>
<evidence type="ECO:0000313" key="14">
    <source>
        <dbReference type="Proteomes" id="UP000256373"/>
    </source>
</evidence>
<dbReference type="InterPro" id="IPR039426">
    <property type="entry name" value="TonB-dep_rcpt-like"/>
</dbReference>
<dbReference type="CDD" id="cd07341">
    <property type="entry name" value="M56_BlaR1_MecR1_like"/>
    <property type="match status" value="1"/>
</dbReference>